<dbReference type="EMBL" id="QGKM01000076">
    <property type="protein sequence ID" value="PWQ92805.1"/>
    <property type="molecule type" value="Genomic_DNA"/>
</dbReference>
<name>A0A317C2F1_9GAMM</name>
<dbReference type="Proteomes" id="UP000245539">
    <property type="component" value="Unassembled WGS sequence"/>
</dbReference>
<protein>
    <submittedName>
        <fullName evidence="1">Uncharacterized protein</fullName>
    </submittedName>
</protein>
<dbReference type="AlphaFoldDB" id="A0A317C2F1"/>
<dbReference type="Pfam" id="PF11777">
    <property type="entry name" value="DUF3316"/>
    <property type="match status" value="1"/>
</dbReference>
<dbReference type="OrthoDB" id="5904223at2"/>
<proteinExistence type="predicted"/>
<gene>
    <name evidence="1" type="ORF">DKW60_19545</name>
</gene>
<evidence type="ECO:0000313" key="1">
    <source>
        <dbReference type="EMBL" id="PWQ92805.1"/>
    </source>
</evidence>
<keyword evidence="2" id="KW-1185">Reference proteome</keyword>
<dbReference type="InterPro" id="IPR016879">
    <property type="entry name" value="UCP028299"/>
</dbReference>
<dbReference type="RefSeq" id="WP_109839355.1">
    <property type="nucleotide sequence ID" value="NZ_QGKM01000076.1"/>
</dbReference>
<evidence type="ECO:0000313" key="2">
    <source>
        <dbReference type="Proteomes" id="UP000245539"/>
    </source>
</evidence>
<reference evidence="1 2" key="1">
    <citation type="submission" date="2018-05" db="EMBL/GenBank/DDBJ databases">
        <title>Leucothrix arctica sp. nov., isolated from Arctic seawater.</title>
        <authorList>
            <person name="Choi A."/>
            <person name="Baek K."/>
        </authorList>
    </citation>
    <scope>NUCLEOTIDE SEQUENCE [LARGE SCALE GENOMIC DNA]</scope>
    <source>
        <strain evidence="1 2">JCM 18388</strain>
    </source>
</reference>
<accession>A0A317C2F1</accession>
<comment type="caution">
    <text evidence="1">The sequence shown here is derived from an EMBL/GenBank/DDBJ whole genome shotgun (WGS) entry which is preliminary data.</text>
</comment>
<organism evidence="1 2">
    <name type="scientific">Leucothrix pacifica</name>
    <dbReference type="NCBI Taxonomy" id="1247513"/>
    <lineage>
        <taxon>Bacteria</taxon>
        <taxon>Pseudomonadati</taxon>
        <taxon>Pseudomonadota</taxon>
        <taxon>Gammaproteobacteria</taxon>
        <taxon>Thiotrichales</taxon>
        <taxon>Thiotrichaceae</taxon>
        <taxon>Leucothrix</taxon>
    </lineage>
</organism>
<sequence>MMKTLQTIIILLVLLLDVSVSAFYSFQQTVTRSITTEAAPTVEQAYQLGKTRLAKLHDSTTSELEQMLIDEVGVVEANTLHIIDEGSVSIQERMGIDRELSYVGVVKVDVSFVPHEYDD</sequence>